<gene>
    <name evidence="4" type="ORF">C8J48_2674</name>
</gene>
<evidence type="ECO:0000313" key="4">
    <source>
        <dbReference type="EMBL" id="PTM60035.1"/>
    </source>
</evidence>
<keyword evidence="3" id="KW-0472">Membrane</keyword>
<proteinExistence type="predicted"/>
<evidence type="ECO:0000256" key="1">
    <source>
        <dbReference type="SAM" id="Coils"/>
    </source>
</evidence>
<evidence type="ECO:0000256" key="2">
    <source>
        <dbReference type="SAM" id="MobiDB-lite"/>
    </source>
</evidence>
<accession>A0A2T4ZDR8</accession>
<protein>
    <recommendedName>
        <fullName evidence="6">Tfp pilus assembly protein PilN</fullName>
    </recommendedName>
</protein>
<dbReference type="Proteomes" id="UP000241639">
    <property type="component" value="Unassembled WGS sequence"/>
</dbReference>
<evidence type="ECO:0000256" key="3">
    <source>
        <dbReference type="SAM" id="Phobius"/>
    </source>
</evidence>
<feature type="region of interest" description="Disordered" evidence="2">
    <location>
        <begin position="181"/>
        <end position="201"/>
    </location>
</feature>
<reference evidence="4 5" key="1">
    <citation type="submission" date="2018-04" db="EMBL/GenBank/DDBJ databases">
        <title>Genomic Encyclopedia of Archaeal and Bacterial Type Strains, Phase II (KMG-II): from individual species to whole genera.</title>
        <authorList>
            <person name="Goeker M."/>
        </authorList>
    </citation>
    <scope>NUCLEOTIDE SEQUENCE [LARGE SCALE GENOMIC DNA]</scope>
    <source>
        <strain evidence="4 5">DSM 45169</strain>
    </source>
</reference>
<keyword evidence="1" id="KW-0175">Coiled coil</keyword>
<organism evidence="4 5">
    <name type="scientific">Desmospora activa DSM 45169</name>
    <dbReference type="NCBI Taxonomy" id="1121389"/>
    <lineage>
        <taxon>Bacteria</taxon>
        <taxon>Bacillati</taxon>
        <taxon>Bacillota</taxon>
        <taxon>Bacilli</taxon>
        <taxon>Bacillales</taxon>
        <taxon>Thermoactinomycetaceae</taxon>
        <taxon>Desmospora</taxon>
    </lineage>
</organism>
<keyword evidence="3" id="KW-0812">Transmembrane</keyword>
<feature type="transmembrane region" description="Helical" evidence="3">
    <location>
        <begin position="12"/>
        <end position="36"/>
    </location>
</feature>
<evidence type="ECO:0008006" key="6">
    <source>
        <dbReference type="Google" id="ProtNLM"/>
    </source>
</evidence>
<dbReference type="OrthoDB" id="2989143at2"/>
<feature type="coiled-coil region" evidence="1">
    <location>
        <begin position="36"/>
        <end position="63"/>
    </location>
</feature>
<keyword evidence="5" id="KW-1185">Reference proteome</keyword>
<dbReference type="AlphaFoldDB" id="A0A2T4ZDR8"/>
<name>A0A2T4ZDR8_9BACL</name>
<evidence type="ECO:0000313" key="5">
    <source>
        <dbReference type="Proteomes" id="UP000241639"/>
    </source>
</evidence>
<comment type="caution">
    <text evidence="4">The sequence shown here is derived from an EMBL/GenBank/DDBJ whole genome shotgun (WGS) entry which is preliminary data.</text>
</comment>
<sequence>MNLLPQPPAGRRYFTLGLVIVLLWLLHFAGFAYWLIGEQREVEQRLEAEAKSLRDQQREAERTVRSHQAFMNQHGTTITYRDAVDALRDGRLIWQDGLNAVYDTLPANVSPLRMEANGSRLDGWVMFASPPEAVDFLESLQEQNAVEDVSLRCLGRQCDGVSPLPEEEGDGQMLHFQLKLRQASPVSGGGDREEGGGSDGS</sequence>
<keyword evidence="3" id="KW-1133">Transmembrane helix</keyword>
<dbReference type="RefSeq" id="WP_107727468.1">
    <property type="nucleotide sequence ID" value="NZ_PZZP01000001.1"/>
</dbReference>
<dbReference type="EMBL" id="PZZP01000001">
    <property type="protein sequence ID" value="PTM60035.1"/>
    <property type="molecule type" value="Genomic_DNA"/>
</dbReference>